<dbReference type="Proteomes" id="UP001501598">
    <property type="component" value="Unassembled WGS sequence"/>
</dbReference>
<keyword evidence="3" id="KW-1185">Reference proteome</keyword>
<keyword evidence="1" id="KW-0812">Transmembrane</keyword>
<gene>
    <name evidence="2" type="ORF">GCM10023175_30720</name>
</gene>
<feature type="transmembrane region" description="Helical" evidence="1">
    <location>
        <begin position="56"/>
        <end position="77"/>
    </location>
</feature>
<accession>A0ABP8RU65</accession>
<comment type="caution">
    <text evidence="2">The sequence shown here is derived from an EMBL/GenBank/DDBJ whole genome shotgun (WGS) entry which is preliminary data.</text>
</comment>
<evidence type="ECO:0000313" key="2">
    <source>
        <dbReference type="EMBL" id="GAA4547102.1"/>
    </source>
</evidence>
<proteinExistence type="predicted"/>
<organism evidence="2 3">
    <name type="scientific">Pseudonocardia xishanensis</name>
    <dbReference type="NCBI Taxonomy" id="630995"/>
    <lineage>
        <taxon>Bacteria</taxon>
        <taxon>Bacillati</taxon>
        <taxon>Actinomycetota</taxon>
        <taxon>Actinomycetes</taxon>
        <taxon>Pseudonocardiales</taxon>
        <taxon>Pseudonocardiaceae</taxon>
        <taxon>Pseudonocardia</taxon>
    </lineage>
</organism>
<feature type="transmembrane region" description="Helical" evidence="1">
    <location>
        <begin position="83"/>
        <end position="108"/>
    </location>
</feature>
<name>A0ABP8RU65_9PSEU</name>
<sequence length="198" mass="21012">MSKSPESPQEFPRQAPADRLPTLVRTRSGYRVFDPALVRGTRYQIDDSGTLVWTRLPAGSVALSVLAAGVLGAVLLGDGWLSGALWFVVGVVLAAGLAGVALSLVHAVNSPERRYRVRTGGAPYSADVTDTGSRPWDLCERAERIAATPSWVAGRIDRERRLPDLLWAGVQGSGEAAAAIAELANPSTGPSLHPHRRG</sequence>
<keyword evidence="1" id="KW-1133">Transmembrane helix</keyword>
<reference evidence="3" key="1">
    <citation type="journal article" date="2019" name="Int. J. Syst. Evol. Microbiol.">
        <title>The Global Catalogue of Microorganisms (GCM) 10K type strain sequencing project: providing services to taxonomists for standard genome sequencing and annotation.</title>
        <authorList>
            <consortium name="The Broad Institute Genomics Platform"/>
            <consortium name="The Broad Institute Genome Sequencing Center for Infectious Disease"/>
            <person name="Wu L."/>
            <person name="Ma J."/>
        </authorList>
    </citation>
    <scope>NUCLEOTIDE SEQUENCE [LARGE SCALE GENOMIC DNA]</scope>
    <source>
        <strain evidence="3">JCM 17906</strain>
    </source>
</reference>
<protein>
    <submittedName>
        <fullName evidence="2">Uncharacterized protein</fullName>
    </submittedName>
</protein>
<evidence type="ECO:0000256" key="1">
    <source>
        <dbReference type="SAM" id="Phobius"/>
    </source>
</evidence>
<evidence type="ECO:0000313" key="3">
    <source>
        <dbReference type="Proteomes" id="UP001501598"/>
    </source>
</evidence>
<keyword evidence="1" id="KW-0472">Membrane</keyword>
<dbReference type="EMBL" id="BAABGT010000034">
    <property type="protein sequence ID" value="GAA4547102.1"/>
    <property type="molecule type" value="Genomic_DNA"/>
</dbReference>
<dbReference type="RefSeq" id="WP_345417959.1">
    <property type="nucleotide sequence ID" value="NZ_BAABGT010000034.1"/>
</dbReference>